<dbReference type="PROSITE" id="PS51257">
    <property type="entry name" value="PROKAR_LIPOPROTEIN"/>
    <property type="match status" value="1"/>
</dbReference>
<keyword evidence="2" id="KW-0564">Palmitate</keyword>
<feature type="coiled-coil region" evidence="3">
    <location>
        <begin position="399"/>
        <end position="426"/>
    </location>
</feature>
<dbReference type="EMBL" id="WTYX01000002">
    <property type="protein sequence ID" value="MXO91699.1"/>
    <property type="molecule type" value="Genomic_DNA"/>
</dbReference>
<keyword evidence="3" id="KW-0175">Coiled coil</keyword>
<dbReference type="Gene3D" id="2.20.200.10">
    <property type="entry name" value="Outer membrane efflux proteins (OEP)"/>
    <property type="match status" value="1"/>
</dbReference>
<keyword evidence="2" id="KW-0732">Signal</keyword>
<dbReference type="Gene3D" id="1.20.1600.10">
    <property type="entry name" value="Outer membrane efflux proteins (OEP)"/>
    <property type="match status" value="1"/>
</dbReference>
<comment type="similarity">
    <text evidence="1 2">Belongs to the outer membrane factor (OMF) (TC 1.B.17) family.</text>
</comment>
<comment type="subcellular location">
    <subcellularLocation>
        <location evidence="2">Cell membrane</location>
        <topology evidence="2">Lipid-anchor</topology>
    </subcellularLocation>
</comment>
<protein>
    <submittedName>
        <fullName evidence="5">Efflux transporter outer membrane subunit</fullName>
    </submittedName>
</protein>
<reference evidence="5 6" key="1">
    <citation type="submission" date="2019-12" db="EMBL/GenBank/DDBJ databases">
        <title>Genomic-based taxomic classification of the family Erythrobacteraceae.</title>
        <authorList>
            <person name="Xu L."/>
        </authorList>
    </citation>
    <scope>NUCLEOTIDE SEQUENCE [LARGE SCALE GENOMIC DNA]</scope>
    <source>
        <strain evidence="5 6">KCTC 52763</strain>
    </source>
</reference>
<feature type="chain" id="PRO_5033113125" evidence="2">
    <location>
        <begin position="27"/>
        <end position="487"/>
    </location>
</feature>
<dbReference type="NCBIfam" id="TIGR01845">
    <property type="entry name" value="outer_NodT"/>
    <property type="match status" value="1"/>
</dbReference>
<dbReference type="OrthoDB" id="9783100at2"/>
<dbReference type="GO" id="GO:0015562">
    <property type="term" value="F:efflux transmembrane transporter activity"/>
    <property type="evidence" value="ECO:0007669"/>
    <property type="project" value="InterPro"/>
</dbReference>
<dbReference type="SUPFAM" id="SSF56954">
    <property type="entry name" value="Outer membrane efflux proteins (OEP)"/>
    <property type="match status" value="1"/>
</dbReference>
<evidence type="ECO:0000256" key="3">
    <source>
        <dbReference type="SAM" id="Coils"/>
    </source>
</evidence>
<keyword evidence="2" id="KW-1134">Transmembrane beta strand</keyword>
<dbReference type="InterPro" id="IPR003423">
    <property type="entry name" value="OMP_efflux"/>
</dbReference>
<organism evidence="5 6">
    <name type="scientific">Pontixanthobacter aquaemixtae</name>
    <dbReference type="NCBI Taxonomy" id="1958940"/>
    <lineage>
        <taxon>Bacteria</taxon>
        <taxon>Pseudomonadati</taxon>
        <taxon>Pseudomonadota</taxon>
        <taxon>Alphaproteobacteria</taxon>
        <taxon>Sphingomonadales</taxon>
        <taxon>Erythrobacteraceae</taxon>
        <taxon>Pontixanthobacter</taxon>
    </lineage>
</organism>
<evidence type="ECO:0000313" key="6">
    <source>
        <dbReference type="Proteomes" id="UP000442714"/>
    </source>
</evidence>
<gene>
    <name evidence="5" type="ORF">GRI41_12755</name>
</gene>
<dbReference type="InterPro" id="IPR010131">
    <property type="entry name" value="MdtP/NodT-like"/>
</dbReference>
<evidence type="ECO:0000313" key="5">
    <source>
        <dbReference type="EMBL" id="MXO91699.1"/>
    </source>
</evidence>
<feature type="signal peptide" evidence="2">
    <location>
        <begin position="1"/>
        <end position="26"/>
    </location>
</feature>
<dbReference type="PANTHER" id="PTHR30203:SF25">
    <property type="entry name" value="OUTER MEMBRANE PROTEIN-RELATED"/>
    <property type="match status" value="1"/>
</dbReference>
<dbReference type="RefSeq" id="WP_160605409.1">
    <property type="nucleotide sequence ID" value="NZ_WTYX01000002.1"/>
</dbReference>
<feature type="region of interest" description="Disordered" evidence="4">
    <location>
        <begin position="271"/>
        <end position="291"/>
    </location>
</feature>
<accession>A0A845A237</accession>
<keyword evidence="2" id="KW-0449">Lipoprotein</keyword>
<evidence type="ECO:0000256" key="1">
    <source>
        <dbReference type="ARBA" id="ARBA00007613"/>
    </source>
</evidence>
<dbReference type="PANTHER" id="PTHR30203">
    <property type="entry name" value="OUTER MEMBRANE CATION EFFLUX PROTEIN"/>
    <property type="match status" value="1"/>
</dbReference>
<keyword evidence="6" id="KW-1185">Reference proteome</keyword>
<keyword evidence="2" id="KW-0472">Membrane</keyword>
<dbReference type="Pfam" id="PF02321">
    <property type="entry name" value="OEP"/>
    <property type="match status" value="2"/>
</dbReference>
<dbReference type="AlphaFoldDB" id="A0A845A237"/>
<evidence type="ECO:0000256" key="4">
    <source>
        <dbReference type="SAM" id="MobiDB-lite"/>
    </source>
</evidence>
<comment type="caution">
    <text evidence="5">The sequence shown here is derived from an EMBL/GenBank/DDBJ whole genome shotgun (WGS) entry which is preliminary data.</text>
</comment>
<dbReference type="GO" id="GO:0005886">
    <property type="term" value="C:plasma membrane"/>
    <property type="evidence" value="ECO:0007669"/>
    <property type="project" value="UniProtKB-SubCell"/>
</dbReference>
<evidence type="ECO:0000256" key="2">
    <source>
        <dbReference type="RuleBase" id="RU362097"/>
    </source>
</evidence>
<name>A0A845A237_9SPHN</name>
<dbReference type="Proteomes" id="UP000442714">
    <property type="component" value="Unassembled WGS sequence"/>
</dbReference>
<proteinExistence type="inferred from homology"/>
<keyword evidence="2" id="KW-0812">Transmembrane</keyword>
<sequence length="487" mass="50234">MTRHRPLFARLLLTAGASIAVSACVAGPAPEIATPPPALPQSFAYTASGETEASVDALLPVNDPAFLTLSDAALAGSPSLLEAAARIDKAIANAAGAGANRMPVVSGDASVAGTRTSPAQFGSNLPAAFGIDSERMRYGANISGSWDPDLFGQLRARERAADSLVDAAGADAAALRISIMAEIAAAVVDWRTLKAREASLKEDLVAAETLVTLADIRERAGIAPGFDRVRAETVAESSRARIAALDSERVRIVGRLVTLTAQPAQSVKEALAQPGPAASIPDAPSTTPSQLLANRPDIQAAAARLAASDAQLYAAAADRFPKFTLSAALGLLAFDVGGLFDGDAAVGSAGGSLLAPLLDFGRIEAQIDGAAADKRAAFQAYRGRVFAALGEAETAYGLVQSSDRQLVAAERERASANRAAELAEVRFRAGLSNFLTVLDARRAADASGERVAVTRGQALRSRLLLWQALGGNNGFVNDQAITRSTSQ</sequence>